<sequence>MAPKRTQHYPPLDYRAGQVRLITFQKATAGAIRGRLHVFPISQCPEYLAVSYTWGEEPPRRTVYLNNNKIRIRENIYQALKVIVRMRNRHSIQDNGWKSPKMLQGLIQEVAECQYFWIDSLCINQASVQERNHQVGLMRQIFSNARSVIAWLGPESENSSRVMKTINEYQPQAAPVALSFMPLRMPEDVRAALLILQALPYWRRLWIVQEIILARNILLLWGEDGMCWNQLANICLGCGLDIGPQGRMVTAEYAEQNINERSEGWIKLVMRKKKIEAYLKGSSRQKTEGGDIKSPSLYALIMEFSEQECREPRDKVIGLLGLLFDEATELGDYSVPLEEYYEMVCRYAFRTADIKGDWSKQRFQGCLRRSLGLPVS</sequence>
<accession>A0A0D2AMR8</accession>
<dbReference type="InParanoid" id="A0A0D2AMR8"/>
<dbReference type="EMBL" id="KN847532">
    <property type="protein sequence ID" value="KIW07805.1"/>
    <property type="molecule type" value="Genomic_DNA"/>
</dbReference>
<dbReference type="HOGENOM" id="CLU_004184_3_4_1"/>
<dbReference type="PANTHER" id="PTHR24148:SF73">
    <property type="entry name" value="HET DOMAIN PROTEIN (AFU_ORTHOLOGUE AFUA_8G01020)"/>
    <property type="match status" value="1"/>
</dbReference>
<gene>
    <name evidence="2" type="ORF">PV09_01727</name>
</gene>
<dbReference type="STRING" id="253628.A0A0D2AMR8"/>
<evidence type="ECO:0000313" key="2">
    <source>
        <dbReference type="EMBL" id="KIW07805.1"/>
    </source>
</evidence>
<dbReference type="PANTHER" id="PTHR24148">
    <property type="entry name" value="ANKYRIN REPEAT DOMAIN-CONTAINING PROTEIN 39 HOMOLOG-RELATED"/>
    <property type="match status" value="1"/>
</dbReference>
<dbReference type="GeneID" id="27309700"/>
<feature type="domain" description="Heterokaryon incompatibility" evidence="1">
    <location>
        <begin position="47"/>
        <end position="210"/>
    </location>
</feature>
<dbReference type="InterPro" id="IPR052895">
    <property type="entry name" value="HetReg/Transcr_Mod"/>
</dbReference>
<evidence type="ECO:0000259" key="1">
    <source>
        <dbReference type="Pfam" id="PF06985"/>
    </source>
</evidence>
<reference evidence="2 3" key="1">
    <citation type="submission" date="2015-01" db="EMBL/GenBank/DDBJ databases">
        <title>The Genome Sequence of Ochroconis gallopava CBS43764.</title>
        <authorList>
            <consortium name="The Broad Institute Genomics Platform"/>
            <person name="Cuomo C."/>
            <person name="de Hoog S."/>
            <person name="Gorbushina A."/>
            <person name="Stielow B."/>
            <person name="Teixiera M."/>
            <person name="Abouelleil A."/>
            <person name="Chapman S.B."/>
            <person name="Priest M."/>
            <person name="Young S.K."/>
            <person name="Wortman J."/>
            <person name="Nusbaum C."/>
            <person name="Birren B."/>
        </authorList>
    </citation>
    <scope>NUCLEOTIDE SEQUENCE [LARGE SCALE GENOMIC DNA]</scope>
    <source>
        <strain evidence="2 3">CBS 43764</strain>
    </source>
</reference>
<evidence type="ECO:0000313" key="3">
    <source>
        <dbReference type="Proteomes" id="UP000053259"/>
    </source>
</evidence>
<dbReference type="AlphaFoldDB" id="A0A0D2AMR8"/>
<dbReference type="OrthoDB" id="5386682at2759"/>
<protein>
    <recommendedName>
        <fullName evidence="1">Heterokaryon incompatibility domain-containing protein</fullName>
    </recommendedName>
</protein>
<dbReference type="Proteomes" id="UP000053259">
    <property type="component" value="Unassembled WGS sequence"/>
</dbReference>
<keyword evidence="3" id="KW-1185">Reference proteome</keyword>
<organism evidence="2 3">
    <name type="scientific">Verruconis gallopava</name>
    <dbReference type="NCBI Taxonomy" id="253628"/>
    <lineage>
        <taxon>Eukaryota</taxon>
        <taxon>Fungi</taxon>
        <taxon>Dikarya</taxon>
        <taxon>Ascomycota</taxon>
        <taxon>Pezizomycotina</taxon>
        <taxon>Dothideomycetes</taxon>
        <taxon>Pleosporomycetidae</taxon>
        <taxon>Venturiales</taxon>
        <taxon>Sympoventuriaceae</taxon>
        <taxon>Verruconis</taxon>
    </lineage>
</organism>
<proteinExistence type="predicted"/>
<dbReference type="VEuPathDB" id="FungiDB:PV09_01727"/>
<dbReference type="InterPro" id="IPR010730">
    <property type="entry name" value="HET"/>
</dbReference>
<name>A0A0D2AMR8_9PEZI</name>
<dbReference type="RefSeq" id="XP_016217674.1">
    <property type="nucleotide sequence ID" value="XM_016354662.1"/>
</dbReference>
<dbReference type="Pfam" id="PF06985">
    <property type="entry name" value="HET"/>
    <property type="match status" value="1"/>
</dbReference>